<gene>
    <name evidence="1" type="ORF">MESINF_0943</name>
</gene>
<reference evidence="1 2" key="1">
    <citation type="submission" date="2017-01" db="EMBL/GenBank/DDBJ databases">
        <authorList>
            <person name="Erauso G."/>
        </authorList>
    </citation>
    <scope>NUCLEOTIDE SEQUENCE [LARGE SCALE GENOMIC DNA]</scope>
    <source>
        <strain evidence="1">MESINF1</strain>
    </source>
</reference>
<accession>A0A7Z7PQG1</accession>
<dbReference type="AlphaFoldDB" id="A0A7Z7PQG1"/>
<dbReference type="KEGG" id="minf:MESINF_0943"/>
<dbReference type="EMBL" id="LS974202">
    <property type="protein sequence ID" value="SSC12392.1"/>
    <property type="molecule type" value="Genomic_DNA"/>
</dbReference>
<evidence type="ECO:0000313" key="1">
    <source>
        <dbReference type="EMBL" id="SSC12392.1"/>
    </source>
</evidence>
<dbReference type="SUPFAM" id="SSF53795">
    <property type="entry name" value="PEP carboxykinase-like"/>
    <property type="match status" value="1"/>
</dbReference>
<dbReference type="Proteomes" id="UP000250796">
    <property type="component" value="Chromosome MESINF"/>
</dbReference>
<name>A0A7Z7PQG1_9BACT</name>
<dbReference type="RefSeq" id="WP_169698726.1">
    <property type="nucleotide sequence ID" value="NZ_LS974202.1"/>
</dbReference>
<sequence>MRSILINGEVTYNATSQILNSSTFKKILSELIKDSEEKKNSLLPLFEPFLKNTDTVDTAQKYDIEGIIELLLALTIDPIEKIDGSPYYSFPKMSNKKDLLVRFVESLFSLWRNKHRFIIKHDEYTPNRFDRIFKQMLLVRTNTDLKGLVLSMYRQILINVSDIRLKILRQEPGGAQVGFIVDRPVVDPRIKLKNAGWLYELEYVWSIVFEPPVIFYTKSNKRRGVFKVNDRPVLDRIDITDPKDWFGFPIHVGTKLIYVVVNKEYLALASGLGNLFELASFDIIKNKKPDGIYILGIDNQFFEEPNDFNGVIYKENDGTYVGLVGDDPSIDYFGYMKKMILTIHNLLVIDEGRLPIHGALAHIKLRNGKKANVMLIGDSGAGKSETLDALNRLQEEVSEVNILIDDMGSLDVTADGAVVAYGTETGAFVRLDDLQPGYAYSTMDRSIFMNPNEINARVIVPYSNYTEIIKPTRIDYFLYANNYNENVKEKIAFFKKAEDANEVFSKGARMAKGTTTEKGLTYSYFANPFGAVQRREKHETIAQRYLKSMIDGGVKVGEVMTRLGIHGFEMEGPLQAAKALLEAIEELES</sequence>
<evidence type="ECO:0000313" key="2">
    <source>
        <dbReference type="Proteomes" id="UP000250796"/>
    </source>
</evidence>
<protein>
    <submittedName>
        <fullName evidence="1">Uncharacterized protein</fullName>
    </submittedName>
</protein>
<organism evidence="1 2">
    <name type="scientific">Mesotoga infera</name>
    <dbReference type="NCBI Taxonomy" id="1236046"/>
    <lineage>
        <taxon>Bacteria</taxon>
        <taxon>Thermotogati</taxon>
        <taxon>Thermotogota</taxon>
        <taxon>Thermotogae</taxon>
        <taxon>Kosmotogales</taxon>
        <taxon>Kosmotogaceae</taxon>
        <taxon>Mesotoga</taxon>
    </lineage>
</organism>
<keyword evidence="2" id="KW-1185">Reference proteome</keyword>
<proteinExistence type="predicted"/>